<sequence length="60" mass="7012">MRKHTDKIRTSKSPSKILFPNNKRLKAKQIISTQLLRIKTKKCTFAGLIQGVKAQERRNY</sequence>
<dbReference type="EMBL" id="FUWL01000011">
    <property type="protein sequence ID" value="SJZ62828.1"/>
    <property type="molecule type" value="Genomic_DNA"/>
</dbReference>
<reference evidence="1 2" key="1">
    <citation type="submission" date="2017-02" db="EMBL/GenBank/DDBJ databases">
        <authorList>
            <person name="Peterson S.W."/>
        </authorList>
    </citation>
    <scope>NUCLEOTIDE SEQUENCE [LARGE SCALE GENOMIC DNA]</scope>
    <source>
        <strain evidence="1 2">ATCC 700135</strain>
    </source>
</reference>
<dbReference type="Proteomes" id="UP000189956">
    <property type="component" value="Unassembled WGS sequence"/>
</dbReference>
<gene>
    <name evidence="1" type="ORF">SAMN02745205_01409</name>
</gene>
<evidence type="ECO:0000313" key="2">
    <source>
        <dbReference type="Proteomes" id="UP000189956"/>
    </source>
</evidence>
<organism evidence="1 2">
    <name type="scientific">Porphyromonas cangingivalis</name>
    <dbReference type="NCBI Taxonomy" id="36874"/>
    <lineage>
        <taxon>Bacteria</taxon>
        <taxon>Pseudomonadati</taxon>
        <taxon>Bacteroidota</taxon>
        <taxon>Bacteroidia</taxon>
        <taxon>Bacteroidales</taxon>
        <taxon>Porphyromonadaceae</taxon>
        <taxon>Porphyromonas</taxon>
    </lineage>
</organism>
<accession>A0A1T4M7R2</accession>
<dbReference type="AlphaFoldDB" id="A0A1T4M7R2"/>
<proteinExistence type="predicted"/>
<protein>
    <submittedName>
        <fullName evidence="1">Uncharacterized protein</fullName>
    </submittedName>
</protein>
<name>A0A1T4M7R2_PORCN</name>
<evidence type="ECO:0000313" key="1">
    <source>
        <dbReference type="EMBL" id="SJZ62828.1"/>
    </source>
</evidence>